<dbReference type="InterPro" id="IPR003607">
    <property type="entry name" value="HD/PDEase_dom"/>
</dbReference>
<dbReference type="SUPFAM" id="SSF109604">
    <property type="entry name" value="HD-domain/PDEase-like"/>
    <property type="match status" value="1"/>
</dbReference>
<dbReference type="SUPFAM" id="SSF52172">
    <property type="entry name" value="CheY-like"/>
    <property type="match status" value="1"/>
</dbReference>
<dbReference type="KEGG" id="rml:FF011L_12740"/>
<dbReference type="InterPro" id="IPR001789">
    <property type="entry name" value="Sig_transdc_resp-reg_receiver"/>
</dbReference>
<dbReference type="PANTHER" id="PTHR45228">
    <property type="entry name" value="CYCLIC DI-GMP PHOSPHODIESTERASE TM_0186-RELATED"/>
    <property type="match status" value="1"/>
</dbReference>
<evidence type="ECO:0000313" key="4">
    <source>
        <dbReference type="EMBL" id="QDS92527.1"/>
    </source>
</evidence>
<protein>
    <submittedName>
        <fullName evidence="4">Cyclic di-GMP phosphodiesterase response regulator RpfG</fullName>
        <ecNumber evidence="4">3.1.4.52</ecNumber>
    </submittedName>
</protein>
<dbReference type="CDD" id="cd00077">
    <property type="entry name" value="HDc"/>
    <property type="match status" value="1"/>
</dbReference>
<dbReference type="EC" id="3.1.4.52" evidence="4"/>
<dbReference type="EMBL" id="CP036262">
    <property type="protein sequence ID" value="QDS92527.1"/>
    <property type="molecule type" value="Genomic_DNA"/>
</dbReference>
<dbReference type="AlphaFoldDB" id="A0A517MCM3"/>
<proteinExistence type="predicted"/>
<dbReference type="Pfam" id="PF13487">
    <property type="entry name" value="HD_5"/>
    <property type="match status" value="1"/>
</dbReference>
<dbReference type="PROSITE" id="PS51832">
    <property type="entry name" value="HD_GYP"/>
    <property type="match status" value="1"/>
</dbReference>
<dbReference type="Pfam" id="PF00072">
    <property type="entry name" value="Response_reg"/>
    <property type="match status" value="1"/>
</dbReference>
<accession>A0A517MCM3</accession>
<dbReference type="InterPro" id="IPR037522">
    <property type="entry name" value="HD_GYP_dom"/>
</dbReference>
<dbReference type="RefSeq" id="WP_145350764.1">
    <property type="nucleotide sequence ID" value="NZ_CP036262.1"/>
</dbReference>
<organism evidence="4 5">
    <name type="scientific">Roseimaritima multifibrata</name>
    <dbReference type="NCBI Taxonomy" id="1930274"/>
    <lineage>
        <taxon>Bacteria</taxon>
        <taxon>Pseudomonadati</taxon>
        <taxon>Planctomycetota</taxon>
        <taxon>Planctomycetia</taxon>
        <taxon>Pirellulales</taxon>
        <taxon>Pirellulaceae</taxon>
        <taxon>Roseimaritima</taxon>
    </lineage>
</organism>
<dbReference type="SMART" id="SM00448">
    <property type="entry name" value="REC"/>
    <property type="match status" value="1"/>
</dbReference>
<keyword evidence="5" id="KW-1185">Reference proteome</keyword>
<keyword evidence="4" id="KW-0378">Hydrolase</keyword>
<feature type="domain" description="HD-GYP" evidence="3">
    <location>
        <begin position="149"/>
        <end position="368"/>
    </location>
</feature>
<dbReference type="OrthoDB" id="9759601at2"/>
<gene>
    <name evidence="4" type="primary">rpfG_3</name>
    <name evidence="4" type="ORF">FF011L_12740</name>
</gene>
<dbReference type="GO" id="GO:0071111">
    <property type="term" value="F:cyclic-guanylate-specific phosphodiesterase activity"/>
    <property type="evidence" value="ECO:0007669"/>
    <property type="project" value="UniProtKB-EC"/>
</dbReference>
<reference evidence="4 5" key="1">
    <citation type="submission" date="2019-02" db="EMBL/GenBank/DDBJ databases">
        <title>Deep-cultivation of Planctomycetes and their phenomic and genomic characterization uncovers novel biology.</title>
        <authorList>
            <person name="Wiegand S."/>
            <person name="Jogler M."/>
            <person name="Boedeker C."/>
            <person name="Pinto D."/>
            <person name="Vollmers J."/>
            <person name="Rivas-Marin E."/>
            <person name="Kohn T."/>
            <person name="Peeters S.H."/>
            <person name="Heuer A."/>
            <person name="Rast P."/>
            <person name="Oberbeckmann S."/>
            <person name="Bunk B."/>
            <person name="Jeske O."/>
            <person name="Meyerdierks A."/>
            <person name="Storesund J.E."/>
            <person name="Kallscheuer N."/>
            <person name="Luecker S."/>
            <person name="Lage O.M."/>
            <person name="Pohl T."/>
            <person name="Merkel B.J."/>
            <person name="Hornburger P."/>
            <person name="Mueller R.-W."/>
            <person name="Bruemmer F."/>
            <person name="Labrenz M."/>
            <person name="Spormann A.M."/>
            <person name="Op den Camp H."/>
            <person name="Overmann J."/>
            <person name="Amann R."/>
            <person name="Jetten M.S.M."/>
            <person name="Mascher T."/>
            <person name="Medema M.H."/>
            <person name="Devos D.P."/>
            <person name="Kaster A.-K."/>
            <person name="Ovreas L."/>
            <person name="Rohde M."/>
            <person name="Galperin M.Y."/>
            <person name="Jogler C."/>
        </authorList>
    </citation>
    <scope>NUCLEOTIDE SEQUENCE [LARGE SCALE GENOMIC DNA]</scope>
    <source>
        <strain evidence="4 5">FF011L</strain>
    </source>
</reference>
<dbReference type="Gene3D" id="3.40.50.2300">
    <property type="match status" value="1"/>
</dbReference>
<dbReference type="Proteomes" id="UP000320672">
    <property type="component" value="Chromosome"/>
</dbReference>
<dbReference type="PROSITE" id="PS50110">
    <property type="entry name" value="RESPONSE_REGULATORY"/>
    <property type="match status" value="1"/>
</dbReference>
<feature type="domain" description="Response regulatory" evidence="2">
    <location>
        <begin position="12"/>
        <end position="129"/>
    </location>
</feature>
<dbReference type="SMART" id="SM00471">
    <property type="entry name" value="HDc"/>
    <property type="match status" value="1"/>
</dbReference>
<evidence type="ECO:0000259" key="2">
    <source>
        <dbReference type="PROSITE" id="PS50110"/>
    </source>
</evidence>
<evidence type="ECO:0000313" key="5">
    <source>
        <dbReference type="Proteomes" id="UP000320672"/>
    </source>
</evidence>
<dbReference type="InterPro" id="IPR052020">
    <property type="entry name" value="Cyclic_di-GMP/3'3'-cGAMP_PDE"/>
</dbReference>
<dbReference type="Gene3D" id="1.10.3210.10">
    <property type="entry name" value="Hypothetical protein af1432"/>
    <property type="match status" value="1"/>
</dbReference>
<name>A0A517MCM3_9BACT</name>
<sequence>MTATTSELASSTIMIVDDIPINVKVARAHLESAGYRNFVTLTDPAEALTAIDYSNPDVVLLDIMMPGISGLEILEDIRANPQTEHLPVLVLSGAESRDLKNQALLLGATDFLSKPIDIDELLPRVRNSLLMKTYEDDLRSQVVQRTKELEQAHYELIHCLARAAEFRDGDTGAHIVRVGKYAAIIADELGMEPEKINRLQQAATLHDVGKIGIPDAILQKEGKLTDDEYENMQRHCGLGGQVLNQDLHRTGISLTNHPTIGAEIMAVCSSPTIVLARTIALTHHERWDGNGYPLGLGGENIPIEGRITAVADVFDALSSRRPYKKAFSLDKCLSILDEESGSHFDPRIVSAFLNRVSDIVAVQLEYADVC</sequence>
<feature type="modified residue" description="4-aspartylphosphate" evidence="1">
    <location>
        <position position="62"/>
    </location>
</feature>
<dbReference type="GO" id="GO:0000160">
    <property type="term" value="P:phosphorelay signal transduction system"/>
    <property type="evidence" value="ECO:0007669"/>
    <property type="project" value="InterPro"/>
</dbReference>
<keyword evidence="1" id="KW-0597">Phosphoprotein</keyword>
<dbReference type="PANTHER" id="PTHR45228:SF1">
    <property type="entry name" value="CYCLIC DI-GMP PHOSPHODIESTERASE TM_0186"/>
    <property type="match status" value="1"/>
</dbReference>
<evidence type="ECO:0000256" key="1">
    <source>
        <dbReference type="PROSITE-ProRule" id="PRU00169"/>
    </source>
</evidence>
<dbReference type="InterPro" id="IPR011006">
    <property type="entry name" value="CheY-like_superfamily"/>
</dbReference>
<evidence type="ECO:0000259" key="3">
    <source>
        <dbReference type="PROSITE" id="PS51832"/>
    </source>
</evidence>